<comment type="caution">
    <text evidence="2">The sequence shown here is derived from an EMBL/GenBank/DDBJ whole genome shotgun (WGS) entry which is preliminary data.</text>
</comment>
<evidence type="ECO:0000313" key="2">
    <source>
        <dbReference type="EMBL" id="OMP08775.1"/>
    </source>
</evidence>
<proteinExistence type="predicted"/>
<name>A0A1R3KNV1_9ROSI</name>
<dbReference type="Proteomes" id="UP000187203">
    <property type="component" value="Unassembled WGS sequence"/>
</dbReference>
<accession>A0A1R3KNV1</accession>
<gene>
    <name evidence="2" type="ORF">COLO4_06129</name>
</gene>
<sequence length="30" mass="3567">MSMSWQPRSLRGLDQQESQLRSCSRISRKD</sequence>
<organism evidence="2 3">
    <name type="scientific">Corchorus olitorius</name>
    <dbReference type="NCBI Taxonomy" id="93759"/>
    <lineage>
        <taxon>Eukaryota</taxon>
        <taxon>Viridiplantae</taxon>
        <taxon>Streptophyta</taxon>
        <taxon>Embryophyta</taxon>
        <taxon>Tracheophyta</taxon>
        <taxon>Spermatophyta</taxon>
        <taxon>Magnoliopsida</taxon>
        <taxon>eudicotyledons</taxon>
        <taxon>Gunneridae</taxon>
        <taxon>Pentapetalae</taxon>
        <taxon>rosids</taxon>
        <taxon>malvids</taxon>
        <taxon>Malvales</taxon>
        <taxon>Malvaceae</taxon>
        <taxon>Grewioideae</taxon>
        <taxon>Apeibeae</taxon>
        <taxon>Corchorus</taxon>
    </lineage>
</organism>
<dbReference type="AlphaFoldDB" id="A0A1R3KNV1"/>
<feature type="compositionally biased region" description="Polar residues" evidence="1">
    <location>
        <begin position="15"/>
        <end position="30"/>
    </location>
</feature>
<feature type="region of interest" description="Disordered" evidence="1">
    <location>
        <begin position="1"/>
        <end position="30"/>
    </location>
</feature>
<protein>
    <submittedName>
        <fullName evidence="2">Uncharacterized protein</fullName>
    </submittedName>
</protein>
<keyword evidence="3" id="KW-1185">Reference proteome</keyword>
<reference evidence="3" key="1">
    <citation type="submission" date="2013-09" db="EMBL/GenBank/DDBJ databases">
        <title>Corchorus olitorius genome sequencing.</title>
        <authorList>
            <person name="Alam M."/>
            <person name="Haque M.S."/>
            <person name="Islam M.S."/>
            <person name="Emdad E.M."/>
            <person name="Islam M.M."/>
            <person name="Ahmed B."/>
            <person name="Halim A."/>
            <person name="Hossen Q.M.M."/>
            <person name="Hossain M.Z."/>
            <person name="Ahmed R."/>
            <person name="Khan M.M."/>
            <person name="Islam R."/>
            <person name="Rashid M.M."/>
            <person name="Khan S.A."/>
            <person name="Rahman M.S."/>
            <person name="Alam M."/>
            <person name="Yahiya A.S."/>
            <person name="Khan M.S."/>
            <person name="Azam M.S."/>
            <person name="Haque T."/>
            <person name="Lashkar M.Z.H."/>
            <person name="Akhand A.I."/>
            <person name="Morshed G."/>
            <person name="Roy S."/>
            <person name="Uddin K.S."/>
            <person name="Rabeya T."/>
            <person name="Hossain A.S."/>
            <person name="Chowdhury A."/>
            <person name="Snigdha A.R."/>
            <person name="Mortoza M.S."/>
            <person name="Matin S.A."/>
            <person name="Hoque S.M.E."/>
            <person name="Islam M.K."/>
            <person name="Roy D.K."/>
            <person name="Haider R."/>
            <person name="Moosa M.M."/>
            <person name="Elias S.M."/>
            <person name="Hasan A.M."/>
            <person name="Jahan S."/>
            <person name="Shafiuddin M."/>
            <person name="Mahmood N."/>
            <person name="Shommy N.S."/>
        </authorList>
    </citation>
    <scope>NUCLEOTIDE SEQUENCE [LARGE SCALE GENOMIC DNA]</scope>
    <source>
        <strain evidence="3">cv. O-4</strain>
    </source>
</reference>
<dbReference type="EMBL" id="AWUE01012617">
    <property type="protein sequence ID" value="OMP08775.1"/>
    <property type="molecule type" value="Genomic_DNA"/>
</dbReference>
<evidence type="ECO:0000256" key="1">
    <source>
        <dbReference type="SAM" id="MobiDB-lite"/>
    </source>
</evidence>
<evidence type="ECO:0000313" key="3">
    <source>
        <dbReference type="Proteomes" id="UP000187203"/>
    </source>
</evidence>